<dbReference type="EMBL" id="JAHZUY010000057">
    <property type="protein sequence ID" value="MBW8270874.1"/>
    <property type="molecule type" value="Genomic_DNA"/>
</dbReference>
<evidence type="ECO:0000256" key="5">
    <source>
        <dbReference type="ARBA" id="ARBA00023136"/>
    </source>
</evidence>
<reference evidence="7 8" key="1">
    <citation type="submission" date="2021-08" db="EMBL/GenBank/DDBJ databases">
        <title>Caldovatus sediminis gen. nov., sp. nov., a moderately thermophilic bacterium isolated from a hot spring.</title>
        <authorList>
            <person name="Hu C.-J."/>
            <person name="Li W.-J."/>
            <person name="Xian W.-D."/>
        </authorList>
    </citation>
    <scope>NUCLEOTIDE SEQUENCE [LARGE SCALE GENOMIC DNA]</scope>
    <source>
        <strain evidence="7 8">SYSU G05006</strain>
    </source>
</reference>
<feature type="transmembrane region" description="Helical" evidence="6">
    <location>
        <begin position="169"/>
        <end position="187"/>
    </location>
</feature>
<dbReference type="InterPro" id="IPR006214">
    <property type="entry name" value="Bax_inhibitor_1-related"/>
</dbReference>
<feature type="transmembrane region" description="Helical" evidence="6">
    <location>
        <begin position="137"/>
        <end position="157"/>
    </location>
</feature>
<comment type="similarity">
    <text evidence="2 6">Belongs to the BI1 family.</text>
</comment>
<protein>
    <submittedName>
        <fullName evidence="7">Bax inhibitor-1/YccA family protein</fullName>
    </submittedName>
</protein>
<dbReference type="Proteomes" id="UP001519924">
    <property type="component" value="Unassembled WGS sequence"/>
</dbReference>
<evidence type="ECO:0000256" key="2">
    <source>
        <dbReference type="ARBA" id="ARBA00010350"/>
    </source>
</evidence>
<evidence type="ECO:0000256" key="3">
    <source>
        <dbReference type="ARBA" id="ARBA00022692"/>
    </source>
</evidence>
<name>A0ABS7F5W5_9PROT</name>
<feature type="transmembrane region" description="Helical" evidence="6">
    <location>
        <begin position="39"/>
        <end position="58"/>
    </location>
</feature>
<dbReference type="CDD" id="cd10432">
    <property type="entry name" value="BI-1-like_bacterial"/>
    <property type="match status" value="1"/>
</dbReference>
<sequence>MALRPDYRYQTGATAGWGRVATADAAAVDAGLRAYMLRVYNWMASGLALTGIVALLIASSPELQALFWQRVVTPRGVAVSPTLLGWAAMLSPLAFVLVLSFGINRLSKTAAQTLFWLFAAAMGASLSNIFLRYTGESIASTFFITAGMFAGVSLYGYTTKADLTRMGSFLMMGLIGLILAMLVNMFLASPGLHFAISVIGVLVFVGLTAYDTQRIKADYLEFAYAEGLDGAAKRSVYDALALYLNFINLFTFLLQFLGVRQNSE</sequence>
<evidence type="ECO:0000256" key="6">
    <source>
        <dbReference type="RuleBase" id="RU004379"/>
    </source>
</evidence>
<dbReference type="PANTHER" id="PTHR23291">
    <property type="entry name" value="BAX INHIBITOR-RELATED"/>
    <property type="match status" value="1"/>
</dbReference>
<feature type="transmembrane region" description="Helical" evidence="6">
    <location>
        <begin position="193"/>
        <end position="210"/>
    </location>
</feature>
<feature type="transmembrane region" description="Helical" evidence="6">
    <location>
        <begin position="113"/>
        <end position="131"/>
    </location>
</feature>
<feature type="transmembrane region" description="Helical" evidence="6">
    <location>
        <begin position="240"/>
        <end position="259"/>
    </location>
</feature>
<gene>
    <name evidence="7" type="ORF">K1J50_15425</name>
</gene>
<keyword evidence="8" id="KW-1185">Reference proteome</keyword>
<dbReference type="Pfam" id="PF01027">
    <property type="entry name" value="Bax1-I"/>
    <property type="match status" value="1"/>
</dbReference>
<keyword evidence="5 6" id="KW-0472">Membrane</keyword>
<dbReference type="RefSeq" id="WP_220118656.1">
    <property type="nucleotide sequence ID" value="NZ_JAHZUY010000057.1"/>
</dbReference>
<evidence type="ECO:0000256" key="4">
    <source>
        <dbReference type="ARBA" id="ARBA00022989"/>
    </source>
</evidence>
<evidence type="ECO:0000313" key="7">
    <source>
        <dbReference type="EMBL" id="MBW8270874.1"/>
    </source>
</evidence>
<feature type="transmembrane region" description="Helical" evidence="6">
    <location>
        <begin position="78"/>
        <end position="101"/>
    </location>
</feature>
<evidence type="ECO:0000256" key="1">
    <source>
        <dbReference type="ARBA" id="ARBA00004141"/>
    </source>
</evidence>
<keyword evidence="4 6" id="KW-1133">Transmembrane helix</keyword>
<proteinExistence type="inferred from homology"/>
<comment type="caution">
    <text evidence="7">The sequence shown here is derived from an EMBL/GenBank/DDBJ whole genome shotgun (WGS) entry which is preliminary data.</text>
</comment>
<evidence type="ECO:0000313" key="8">
    <source>
        <dbReference type="Proteomes" id="UP001519924"/>
    </source>
</evidence>
<organism evidence="7 8">
    <name type="scientific">Caldovatus aquaticus</name>
    <dbReference type="NCBI Taxonomy" id="2865671"/>
    <lineage>
        <taxon>Bacteria</taxon>
        <taxon>Pseudomonadati</taxon>
        <taxon>Pseudomonadota</taxon>
        <taxon>Alphaproteobacteria</taxon>
        <taxon>Acetobacterales</taxon>
        <taxon>Roseomonadaceae</taxon>
        <taxon>Caldovatus</taxon>
    </lineage>
</organism>
<accession>A0ABS7F5W5</accession>
<keyword evidence="3 6" id="KW-0812">Transmembrane</keyword>
<dbReference type="PANTHER" id="PTHR23291:SF50">
    <property type="entry name" value="PROTEIN LIFEGUARD 4"/>
    <property type="match status" value="1"/>
</dbReference>
<comment type="subcellular location">
    <subcellularLocation>
        <location evidence="1">Membrane</location>
        <topology evidence="1">Multi-pass membrane protein</topology>
    </subcellularLocation>
</comment>